<reference evidence="10 11" key="1">
    <citation type="submission" date="2016-06" db="EMBL/GenBank/DDBJ databases">
        <title>Insight into the functional genes involving in sulfur oxidation in Pearl River water.</title>
        <authorList>
            <person name="Luo J."/>
            <person name="Tan X."/>
            <person name="Lin W."/>
        </authorList>
    </citation>
    <scope>NUCLEOTIDE SEQUENCE [LARGE SCALE GENOMIC DNA]</scope>
    <source>
        <strain evidence="10 11">LS2</strain>
    </source>
</reference>
<dbReference type="OrthoDB" id="517356at2"/>
<evidence type="ECO:0000313" key="10">
    <source>
        <dbReference type="EMBL" id="ANJ66871.1"/>
    </source>
</evidence>
<evidence type="ECO:0000256" key="7">
    <source>
        <dbReference type="ARBA" id="ARBA00023160"/>
    </source>
</evidence>
<evidence type="ECO:0000256" key="8">
    <source>
        <dbReference type="HAMAP-Rule" id="MF_00101"/>
    </source>
</evidence>
<dbReference type="Gene3D" id="3.90.470.20">
    <property type="entry name" value="4'-phosphopantetheinyl transferase domain"/>
    <property type="match status" value="1"/>
</dbReference>
<keyword evidence="2 8" id="KW-0808">Transferase</keyword>
<comment type="cofactor">
    <cofactor evidence="8">
        <name>Mg(2+)</name>
        <dbReference type="ChEBI" id="CHEBI:18420"/>
    </cofactor>
</comment>
<keyword evidence="6 8" id="KW-0443">Lipid metabolism</keyword>
<keyword evidence="4 8" id="KW-0276">Fatty acid metabolism</keyword>
<keyword evidence="11" id="KW-1185">Reference proteome</keyword>
<keyword evidence="8" id="KW-0963">Cytoplasm</keyword>
<proteinExistence type="inferred from homology"/>
<dbReference type="NCBIfam" id="TIGR00516">
    <property type="entry name" value="acpS"/>
    <property type="match status" value="1"/>
</dbReference>
<keyword evidence="7 8" id="KW-0275">Fatty acid biosynthesis</keyword>
<dbReference type="SUPFAM" id="SSF56214">
    <property type="entry name" value="4'-phosphopantetheinyl transferase"/>
    <property type="match status" value="1"/>
</dbReference>
<dbReference type="GO" id="GO:0008897">
    <property type="term" value="F:holo-[acyl-carrier-protein] synthase activity"/>
    <property type="evidence" value="ECO:0007669"/>
    <property type="project" value="UniProtKB-UniRule"/>
</dbReference>
<feature type="binding site" evidence="8">
    <location>
        <position position="59"/>
    </location>
    <ligand>
        <name>Mg(2+)</name>
        <dbReference type="ChEBI" id="CHEBI:18420"/>
    </ligand>
</feature>
<keyword evidence="5 8" id="KW-0460">Magnesium</keyword>
<dbReference type="InterPro" id="IPR037143">
    <property type="entry name" value="4-PPantetheinyl_Trfase_dom_sf"/>
</dbReference>
<dbReference type="Pfam" id="PF01648">
    <property type="entry name" value="ACPS"/>
    <property type="match status" value="1"/>
</dbReference>
<dbReference type="InterPro" id="IPR004568">
    <property type="entry name" value="Ppantetheine-prot_Trfase_dom"/>
</dbReference>
<dbReference type="NCBIfam" id="TIGR00556">
    <property type="entry name" value="pantethn_trn"/>
    <property type="match status" value="1"/>
</dbReference>
<dbReference type="EMBL" id="CP016027">
    <property type="protein sequence ID" value="ANJ66871.1"/>
    <property type="molecule type" value="Genomic_DNA"/>
</dbReference>
<keyword evidence="3 8" id="KW-0479">Metal-binding</keyword>
<evidence type="ECO:0000256" key="6">
    <source>
        <dbReference type="ARBA" id="ARBA00023098"/>
    </source>
</evidence>
<comment type="similarity">
    <text evidence="8">Belongs to the P-Pant transferase superfamily. AcpS family.</text>
</comment>
<name>A0A191ZG61_9GAMM</name>
<evidence type="ECO:0000259" key="9">
    <source>
        <dbReference type="Pfam" id="PF01648"/>
    </source>
</evidence>
<evidence type="ECO:0000256" key="4">
    <source>
        <dbReference type="ARBA" id="ARBA00022832"/>
    </source>
</evidence>
<dbReference type="GO" id="GO:0005737">
    <property type="term" value="C:cytoplasm"/>
    <property type="evidence" value="ECO:0007669"/>
    <property type="project" value="UniProtKB-SubCell"/>
</dbReference>
<protein>
    <recommendedName>
        <fullName evidence="8">Holo-[acyl-carrier-protein] synthase</fullName>
        <shortName evidence="8">Holo-ACP synthase</shortName>
        <ecNumber evidence="8">2.7.8.7</ecNumber>
    </recommendedName>
    <alternativeName>
        <fullName evidence="8">4'-phosphopantetheinyl transferase AcpS</fullName>
    </alternativeName>
</protein>
<evidence type="ECO:0000256" key="3">
    <source>
        <dbReference type="ARBA" id="ARBA00022723"/>
    </source>
</evidence>
<dbReference type="STRING" id="1860122.A9404_05310"/>
<dbReference type="HAMAP" id="MF_00101">
    <property type="entry name" value="AcpS"/>
    <property type="match status" value="1"/>
</dbReference>
<keyword evidence="1 8" id="KW-0444">Lipid biosynthesis</keyword>
<comment type="function">
    <text evidence="8">Transfers the 4'-phosphopantetheine moiety from coenzyme A to a Ser of acyl-carrier-protein.</text>
</comment>
<evidence type="ECO:0000256" key="2">
    <source>
        <dbReference type="ARBA" id="ARBA00022679"/>
    </source>
</evidence>
<dbReference type="Proteomes" id="UP000078596">
    <property type="component" value="Chromosome"/>
</dbReference>
<evidence type="ECO:0000313" key="11">
    <source>
        <dbReference type="Proteomes" id="UP000078596"/>
    </source>
</evidence>
<dbReference type="GO" id="GO:0000287">
    <property type="term" value="F:magnesium ion binding"/>
    <property type="evidence" value="ECO:0007669"/>
    <property type="project" value="UniProtKB-UniRule"/>
</dbReference>
<comment type="catalytic activity">
    <reaction evidence="8">
        <text>apo-[ACP] + CoA = holo-[ACP] + adenosine 3',5'-bisphosphate + H(+)</text>
        <dbReference type="Rhea" id="RHEA:12068"/>
        <dbReference type="Rhea" id="RHEA-COMP:9685"/>
        <dbReference type="Rhea" id="RHEA-COMP:9690"/>
        <dbReference type="ChEBI" id="CHEBI:15378"/>
        <dbReference type="ChEBI" id="CHEBI:29999"/>
        <dbReference type="ChEBI" id="CHEBI:57287"/>
        <dbReference type="ChEBI" id="CHEBI:58343"/>
        <dbReference type="ChEBI" id="CHEBI:64479"/>
        <dbReference type="EC" id="2.7.8.7"/>
    </reaction>
</comment>
<gene>
    <name evidence="8" type="primary">acpS</name>
    <name evidence="10" type="ORF">A9404_05310</name>
</gene>
<sequence>MIVGIGTDLVEIARIAQGHGRYGDKFLGRVLGDVELVNCPLPDSARFAAWVAKRFAAKEAAVKALGTGFRDGICLQDIQTVHDPLGAPSLQFSGRALQRLNALGATRVHLSLSDERQYALAFVVIERC</sequence>
<accession>A0A191ZG61</accession>
<feature type="binding site" evidence="8">
    <location>
        <position position="8"/>
    </location>
    <ligand>
        <name>Mg(2+)</name>
        <dbReference type="ChEBI" id="CHEBI:18420"/>
    </ligand>
</feature>
<dbReference type="EC" id="2.7.8.7" evidence="8"/>
<dbReference type="KEGG" id="haz:A9404_05310"/>
<dbReference type="RefSeq" id="WP_066099233.1">
    <property type="nucleotide sequence ID" value="NZ_CP016027.1"/>
</dbReference>
<feature type="domain" description="4'-phosphopantetheinyl transferase" evidence="9">
    <location>
        <begin position="4"/>
        <end position="121"/>
    </location>
</feature>
<dbReference type="InterPro" id="IPR002582">
    <property type="entry name" value="ACPS"/>
</dbReference>
<organism evidence="10 11">
    <name type="scientific">Halothiobacillus diazotrophicus</name>
    <dbReference type="NCBI Taxonomy" id="1860122"/>
    <lineage>
        <taxon>Bacteria</taxon>
        <taxon>Pseudomonadati</taxon>
        <taxon>Pseudomonadota</taxon>
        <taxon>Gammaproteobacteria</taxon>
        <taxon>Chromatiales</taxon>
        <taxon>Halothiobacillaceae</taxon>
        <taxon>Halothiobacillus</taxon>
    </lineage>
</organism>
<dbReference type="AlphaFoldDB" id="A0A191ZG61"/>
<comment type="subcellular location">
    <subcellularLocation>
        <location evidence="8">Cytoplasm</location>
    </subcellularLocation>
</comment>
<dbReference type="InterPro" id="IPR008278">
    <property type="entry name" value="4-PPantetheinyl_Trfase_dom"/>
</dbReference>
<evidence type="ECO:0000256" key="5">
    <source>
        <dbReference type="ARBA" id="ARBA00022842"/>
    </source>
</evidence>
<dbReference type="GO" id="GO:0006633">
    <property type="term" value="P:fatty acid biosynthetic process"/>
    <property type="evidence" value="ECO:0007669"/>
    <property type="project" value="UniProtKB-UniRule"/>
</dbReference>
<evidence type="ECO:0000256" key="1">
    <source>
        <dbReference type="ARBA" id="ARBA00022516"/>
    </source>
</evidence>